<proteinExistence type="predicted"/>
<keyword evidence="3" id="KW-1185">Reference proteome</keyword>
<organism evidence="2 3">
    <name type="scientific">Lithospermum erythrorhizon</name>
    <name type="common">Purple gromwell</name>
    <name type="synonym">Lithospermum officinale var. erythrorhizon</name>
    <dbReference type="NCBI Taxonomy" id="34254"/>
    <lineage>
        <taxon>Eukaryota</taxon>
        <taxon>Viridiplantae</taxon>
        <taxon>Streptophyta</taxon>
        <taxon>Embryophyta</taxon>
        <taxon>Tracheophyta</taxon>
        <taxon>Spermatophyta</taxon>
        <taxon>Magnoliopsida</taxon>
        <taxon>eudicotyledons</taxon>
        <taxon>Gunneridae</taxon>
        <taxon>Pentapetalae</taxon>
        <taxon>asterids</taxon>
        <taxon>lamiids</taxon>
        <taxon>Boraginales</taxon>
        <taxon>Boraginaceae</taxon>
        <taxon>Boraginoideae</taxon>
        <taxon>Lithospermeae</taxon>
        <taxon>Lithospermum</taxon>
    </lineage>
</organism>
<dbReference type="EMBL" id="BAABME010018470">
    <property type="protein sequence ID" value="GAA0153942.1"/>
    <property type="molecule type" value="Genomic_DNA"/>
</dbReference>
<dbReference type="Proteomes" id="UP001454036">
    <property type="component" value="Unassembled WGS sequence"/>
</dbReference>
<sequence length="186" mass="21453">MNVEVATMHLEGDALNLYAWINGEDEILLWEELVKVFQENYGPPEFQNPNEFPCALKQTGTIIEYCQEFARLVARVKDWQDHCLLGVFLIGLKDELKTEVRIHKPRTVFKAASLALDERQQRKDKGLYYRCRAPFSPGHRCKSTLSIMEYRDNTNNVILEAADEEAWLYEQETANDNATTIPSLSP</sequence>
<dbReference type="InterPro" id="IPR005162">
    <property type="entry name" value="Retrotrans_gag_dom"/>
</dbReference>
<dbReference type="AlphaFoldDB" id="A0AAV3PVJ0"/>
<accession>A0AAV3PVJ0</accession>
<evidence type="ECO:0000313" key="2">
    <source>
        <dbReference type="EMBL" id="GAA0153942.1"/>
    </source>
</evidence>
<evidence type="ECO:0000259" key="1">
    <source>
        <dbReference type="Pfam" id="PF03732"/>
    </source>
</evidence>
<comment type="caution">
    <text evidence="2">The sequence shown here is derived from an EMBL/GenBank/DDBJ whole genome shotgun (WGS) entry which is preliminary data.</text>
</comment>
<dbReference type="Pfam" id="PF03732">
    <property type="entry name" value="Retrotrans_gag"/>
    <property type="match status" value="1"/>
</dbReference>
<protein>
    <recommendedName>
        <fullName evidence="1">Retrotransposon gag domain-containing protein</fullName>
    </recommendedName>
</protein>
<name>A0AAV3PVJ0_LITER</name>
<feature type="domain" description="Retrotransposon gag" evidence="1">
    <location>
        <begin position="5"/>
        <end position="93"/>
    </location>
</feature>
<reference evidence="2 3" key="1">
    <citation type="submission" date="2024-01" db="EMBL/GenBank/DDBJ databases">
        <title>The complete chloroplast genome sequence of Lithospermum erythrorhizon: insights into the phylogenetic relationship among Boraginaceae species and the maternal lineages of purple gromwells.</title>
        <authorList>
            <person name="Okada T."/>
            <person name="Watanabe K."/>
        </authorList>
    </citation>
    <scope>NUCLEOTIDE SEQUENCE [LARGE SCALE GENOMIC DNA]</scope>
</reference>
<gene>
    <name evidence="2" type="ORF">LIER_37772</name>
</gene>
<evidence type="ECO:0000313" key="3">
    <source>
        <dbReference type="Proteomes" id="UP001454036"/>
    </source>
</evidence>